<accession>A0A397UWL9</accession>
<comment type="caution">
    <text evidence="1">The sequence shown here is derived from an EMBL/GenBank/DDBJ whole genome shotgun (WGS) entry which is preliminary data.</text>
</comment>
<keyword evidence="2" id="KW-1185">Reference proteome</keyword>
<gene>
    <name evidence="1" type="ORF">C2G38_2097568</name>
</gene>
<organism evidence="1 2">
    <name type="scientific">Gigaspora rosea</name>
    <dbReference type="NCBI Taxonomy" id="44941"/>
    <lineage>
        <taxon>Eukaryota</taxon>
        <taxon>Fungi</taxon>
        <taxon>Fungi incertae sedis</taxon>
        <taxon>Mucoromycota</taxon>
        <taxon>Glomeromycotina</taxon>
        <taxon>Glomeromycetes</taxon>
        <taxon>Diversisporales</taxon>
        <taxon>Gigasporaceae</taxon>
        <taxon>Gigaspora</taxon>
    </lineage>
</organism>
<name>A0A397UWL9_9GLOM</name>
<dbReference type="EMBL" id="QKWP01000893">
    <property type="protein sequence ID" value="RIB13748.1"/>
    <property type="molecule type" value="Genomic_DNA"/>
</dbReference>
<protein>
    <submittedName>
        <fullName evidence="1">Uncharacterized protein</fullName>
    </submittedName>
</protein>
<dbReference type="Proteomes" id="UP000266673">
    <property type="component" value="Unassembled WGS sequence"/>
</dbReference>
<proteinExistence type="predicted"/>
<sequence>MQHNLPQTSCLYLLNHEFLLHGKMNLNSNHLHLQPSHRRDAVTISYSTSKILNEIAIVNEMKYI</sequence>
<evidence type="ECO:0000313" key="1">
    <source>
        <dbReference type="EMBL" id="RIB13748.1"/>
    </source>
</evidence>
<dbReference type="AlphaFoldDB" id="A0A397UWL9"/>
<reference evidence="1 2" key="1">
    <citation type="submission" date="2018-06" db="EMBL/GenBank/DDBJ databases">
        <title>Comparative genomics reveals the genomic features of Rhizophagus irregularis, R. cerebriforme, R. diaphanum and Gigaspora rosea, and their symbiotic lifestyle signature.</title>
        <authorList>
            <person name="Morin E."/>
            <person name="San Clemente H."/>
            <person name="Chen E.C.H."/>
            <person name="De La Providencia I."/>
            <person name="Hainaut M."/>
            <person name="Kuo A."/>
            <person name="Kohler A."/>
            <person name="Murat C."/>
            <person name="Tang N."/>
            <person name="Roy S."/>
            <person name="Loubradou J."/>
            <person name="Henrissat B."/>
            <person name="Grigoriev I.V."/>
            <person name="Corradi N."/>
            <person name="Roux C."/>
            <person name="Martin F.M."/>
        </authorList>
    </citation>
    <scope>NUCLEOTIDE SEQUENCE [LARGE SCALE GENOMIC DNA]</scope>
    <source>
        <strain evidence="1 2">DAOM 194757</strain>
    </source>
</reference>
<evidence type="ECO:0000313" key="2">
    <source>
        <dbReference type="Proteomes" id="UP000266673"/>
    </source>
</evidence>